<keyword evidence="2" id="KW-1185">Reference proteome</keyword>
<comment type="caution">
    <text evidence="1">The sequence shown here is derived from an EMBL/GenBank/DDBJ whole genome shotgun (WGS) entry which is preliminary data.</text>
</comment>
<sequence>MDHDEQHDEDPARFLSGIKLWAVLAAVTLASFIMLLDVTIIATAIPYITDEFKSLKDIGWYGSAYSLASAALQPAAGKLYSQLSLRWTFLSFVAILEVGSLICGLAQSSDVFIIGRAVAGLGTSGILNGALTIIAASAPLRQRPTLTGIVIGGNYVYLQLCISALKQVGGY</sequence>
<gene>
    <name evidence="1" type="ORF">ONZ43_g5378</name>
</gene>
<evidence type="ECO:0000313" key="1">
    <source>
        <dbReference type="EMBL" id="KAJ8112516.1"/>
    </source>
</evidence>
<name>A0ACC2IBC8_9PEZI</name>
<dbReference type="Proteomes" id="UP001153334">
    <property type="component" value="Unassembled WGS sequence"/>
</dbReference>
<organism evidence="1 2">
    <name type="scientific">Nemania bipapillata</name>
    <dbReference type="NCBI Taxonomy" id="110536"/>
    <lineage>
        <taxon>Eukaryota</taxon>
        <taxon>Fungi</taxon>
        <taxon>Dikarya</taxon>
        <taxon>Ascomycota</taxon>
        <taxon>Pezizomycotina</taxon>
        <taxon>Sordariomycetes</taxon>
        <taxon>Xylariomycetidae</taxon>
        <taxon>Xylariales</taxon>
        <taxon>Xylariaceae</taxon>
        <taxon>Nemania</taxon>
    </lineage>
</organism>
<evidence type="ECO:0000313" key="2">
    <source>
        <dbReference type="Proteomes" id="UP001153334"/>
    </source>
</evidence>
<reference evidence="1" key="1">
    <citation type="submission" date="2022-11" db="EMBL/GenBank/DDBJ databases">
        <title>Genome Sequence of Nemania bipapillata.</title>
        <authorList>
            <person name="Buettner E."/>
        </authorList>
    </citation>
    <scope>NUCLEOTIDE SEQUENCE</scope>
    <source>
        <strain evidence="1">CP14</strain>
    </source>
</reference>
<proteinExistence type="predicted"/>
<protein>
    <submittedName>
        <fullName evidence="1">Uncharacterized protein</fullName>
    </submittedName>
</protein>
<accession>A0ACC2IBC8</accession>
<dbReference type="EMBL" id="JAPESX010001645">
    <property type="protein sequence ID" value="KAJ8112516.1"/>
    <property type="molecule type" value="Genomic_DNA"/>
</dbReference>